<evidence type="ECO:0000256" key="11">
    <source>
        <dbReference type="SAM" id="MobiDB-lite"/>
    </source>
</evidence>
<feature type="repeat" description="ANK" evidence="10">
    <location>
        <begin position="298"/>
        <end position="330"/>
    </location>
</feature>
<evidence type="ECO:0000256" key="6">
    <source>
        <dbReference type="ARBA" id="ARBA00022737"/>
    </source>
</evidence>
<dbReference type="FunFam" id="1.25.40.20:FF:000181">
    <property type="entry name" value="Nanchung, isoform A"/>
    <property type="match status" value="1"/>
</dbReference>
<dbReference type="InterPro" id="IPR002110">
    <property type="entry name" value="Ankyrin_rpt"/>
</dbReference>
<evidence type="ECO:0000256" key="2">
    <source>
        <dbReference type="ARBA" id="ARBA00022448"/>
    </source>
</evidence>
<comment type="subcellular location">
    <subcellularLocation>
        <location evidence="1">Cell membrane</location>
        <topology evidence="1">Multi-pass membrane protein</topology>
    </subcellularLocation>
</comment>
<evidence type="ECO:0000256" key="10">
    <source>
        <dbReference type="PROSITE-ProRule" id="PRU00023"/>
    </source>
</evidence>
<dbReference type="WBParaSite" id="DME_0000975001-mRNA-1">
    <property type="protein sequence ID" value="DME_0000975001-mRNA-1"/>
    <property type="gene ID" value="DME_0000975001"/>
</dbReference>
<dbReference type="PANTHER" id="PTHR10582">
    <property type="entry name" value="TRANSIENT RECEPTOR POTENTIAL ION CHANNEL PROTEIN"/>
    <property type="match status" value="1"/>
</dbReference>
<evidence type="ECO:0000256" key="4">
    <source>
        <dbReference type="ARBA" id="ARBA00022568"/>
    </source>
</evidence>
<evidence type="ECO:0000256" key="8">
    <source>
        <dbReference type="ARBA" id="ARBA00023065"/>
    </source>
</evidence>
<keyword evidence="6" id="KW-0677">Repeat</keyword>
<evidence type="ECO:0000313" key="14">
    <source>
        <dbReference type="Proteomes" id="UP000038040"/>
    </source>
</evidence>
<sequence length="802" mass="91970">MGNSESSTTDGEGGIRKQNDDVQNYKLYRFVDMHGGGELIPWMRYAKNSGDYSIIDEFIAAKVKEFMYNSGKGKMVAVSELVKIRNKERNAMLSALKRKKGKGKSGPNILDNFNQEGENQGDLKKALKLLEGGGKGGKGDSKYREVAWKLDERGSMGENLVGICLLQGTAVHIQLAIKLLLTYPKMVNDIFISEDYYGLSPLHQAIINEDPCMVNFLLHHGADIHQRCYGASFCPEDQKSSRTDSLEHEYVELSQNTNYVGRMYFGEYPLSFAACMDQMDCYRLLIAKGADPNHKDTNGNTVLHLAVIHEKFEMLKLAYDMGARLQIMNKCNLTPLTLAAHLAKKEMFEQILRLESNVVWMYGDASSHAYPLANIDTINQESGELNEDSALSLIVYGETTEHLDLLDGLMEDLLQAKWEAFGRRKFVVSMCNRLAISFFSFLIYYAFVFMSFMCRPFSMTTQVRLVAEPAVLLMAIFQIIADISDIRSIGKKRWWQVLKSFPAKIAYKISFLFVILILPMRLACSLSETFLLFDNILSLMTVLFTGVHFLFYSRALKFIGPFVLMIYTILSRDLSRFFMIYSIFLIGFSQAFYIIFMSCARAEAANKNVPVSNVTNIIDNPAESMMRLFIMTIGEFTIFYRSLNFCENVTMRDTGKFLFIIYELFVSVMQFNLLIAMMTRTYERISRTQKEWKRQWAQVILMLELSLKPKERLIALLKYSRPVGTDKRKRAFVVARKITSDSITQAEKQMREQQMRKMREDKRTLLKRRIKDLTNMAQNDPNKTRPLTSYIRNALASRDASK</sequence>
<dbReference type="Pfam" id="PF12796">
    <property type="entry name" value="Ank_2"/>
    <property type="match status" value="1"/>
</dbReference>
<dbReference type="GO" id="GO:0005262">
    <property type="term" value="F:calcium channel activity"/>
    <property type="evidence" value="ECO:0007669"/>
    <property type="project" value="UniProtKB-KW"/>
</dbReference>
<dbReference type="PANTHER" id="PTHR10582:SF30">
    <property type="entry name" value="ION TRANSPORT DOMAIN-CONTAINING PROTEIN"/>
    <property type="match status" value="1"/>
</dbReference>
<feature type="repeat" description="ANK" evidence="10">
    <location>
        <begin position="265"/>
        <end position="297"/>
    </location>
</feature>
<dbReference type="Pfam" id="PF00023">
    <property type="entry name" value="Ank"/>
    <property type="match status" value="1"/>
</dbReference>
<dbReference type="Proteomes" id="UP000038040">
    <property type="component" value="Unplaced"/>
</dbReference>
<evidence type="ECO:0000313" key="15">
    <source>
        <dbReference type="Proteomes" id="UP000274756"/>
    </source>
</evidence>
<keyword evidence="9" id="KW-0407">Ion channel</keyword>
<keyword evidence="10" id="KW-0040">ANK repeat</keyword>
<dbReference type="SMART" id="SM00248">
    <property type="entry name" value="ANK"/>
    <property type="match status" value="4"/>
</dbReference>
<evidence type="ECO:0000256" key="3">
    <source>
        <dbReference type="ARBA" id="ARBA00022475"/>
    </source>
</evidence>
<keyword evidence="2" id="KW-0813">Transport</keyword>
<keyword evidence="5" id="KW-0107">Calcium channel</keyword>
<gene>
    <name evidence="13" type="ORF">DME_LOCUS3366</name>
</gene>
<keyword evidence="3" id="KW-1003">Cell membrane</keyword>
<evidence type="ECO:0000256" key="1">
    <source>
        <dbReference type="ARBA" id="ARBA00004651"/>
    </source>
</evidence>
<keyword evidence="12" id="KW-0812">Transmembrane</keyword>
<dbReference type="PROSITE" id="PS50088">
    <property type="entry name" value="ANK_REPEAT"/>
    <property type="match status" value="3"/>
</dbReference>
<dbReference type="Gene3D" id="1.25.40.20">
    <property type="entry name" value="Ankyrin repeat-containing domain"/>
    <property type="match status" value="1"/>
</dbReference>
<evidence type="ECO:0000256" key="7">
    <source>
        <dbReference type="ARBA" id="ARBA00022837"/>
    </source>
</evidence>
<organism evidence="14 16">
    <name type="scientific">Dracunculus medinensis</name>
    <name type="common">Guinea worm</name>
    <dbReference type="NCBI Taxonomy" id="318479"/>
    <lineage>
        <taxon>Eukaryota</taxon>
        <taxon>Metazoa</taxon>
        <taxon>Ecdysozoa</taxon>
        <taxon>Nematoda</taxon>
        <taxon>Chromadorea</taxon>
        <taxon>Rhabditida</taxon>
        <taxon>Spirurina</taxon>
        <taxon>Dracunculoidea</taxon>
        <taxon>Dracunculidae</taxon>
        <taxon>Dracunculus</taxon>
    </lineage>
</organism>
<keyword evidence="7" id="KW-0106">Calcium</keyword>
<keyword evidence="4" id="KW-0109">Calcium transport</keyword>
<keyword evidence="12" id="KW-1133">Transmembrane helix</keyword>
<accession>A0A0N4UP80</accession>
<reference evidence="13 15" key="2">
    <citation type="submission" date="2018-11" db="EMBL/GenBank/DDBJ databases">
        <authorList>
            <consortium name="Pathogen Informatics"/>
        </authorList>
    </citation>
    <scope>NUCLEOTIDE SEQUENCE [LARGE SCALE GENOMIC DNA]</scope>
</reference>
<protein>
    <submittedName>
        <fullName evidence="16">ANK_REP_REGION domain-containing protein</fullName>
    </submittedName>
</protein>
<feature type="region of interest" description="Disordered" evidence="11">
    <location>
        <begin position="97"/>
        <end position="117"/>
    </location>
</feature>
<dbReference type="Proteomes" id="UP000274756">
    <property type="component" value="Unassembled WGS sequence"/>
</dbReference>
<evidence type="ECO:0000256" key="5">
    <source>
        <dbReference type="ARBA" id="ARBA00022673"/>
    </source>
</evidence>
<dbReference type="GO" id="GO:0098703">
    <property type="term" value="P:calcium ion import across plasma membrane"/>
    <property type="evidence" value="ECO:0007669"/>
    <property type="project" value="TreeGrafter"/>
</dbReference>
<dbReference type="OrthoDB" id="533508at2759"/>
<feature type="transmembrane region" description="Helical" evidence="12">
    <location>
        <begin position="434"/>
        <end position="453"/>
    </location>
</feature>
<dbReference type="SUPFAM" id="SSF48403">
    <property type="entry name" value="Ankyrin repeat"/>
    <property type="match status" value="1"/>
</dbReference>
<reference evidence="16" key="1">
    <citation type="submission" date="2017-02" db="UniProtKB">
        <authorList>
            <consortium name="WormBaseParasite"/>
        </authorList>
    </citation>
    <scope>IDENTIFICATION</scope>
</reference>
<feature type="transmembrane region" description="Helical" evidence="12">
    <location>
        <begin position="577"/>
        <end position="596"/>
    </location>
</feature>
<keyword evidence="15" id="KW-1185">Reference proteome</keyword>
<evidence type="ECO:0000256" key="12">
    <source>
        <dbReference type="SAM" id="Phobius"/>
    </source>
</evidence>
<evidence type="ECO:0000313" key="13">
    <source>
        <dbReference type="EMBL" id="VDN53393.1"/>
    </source>
</evidence>
<feature type="transmembrane region" description="Helical" evidence="12">
    <location>
        <begin position="465"/>
        <end position="484"/>
    </location>
</feature>
<evidence type="ECO:0000313" key="16">
    <source>
        <dbReference type="WBParaSite" id="DME_0000975001-mRNA-1"/>
    </source>
</evidence>
<keyword evidence="12" id="KW-0472">Membrane</keyword>
<keyword evidence="8" id="KW-0406">Ion transport</keyword>
<evidence type="ECO:0000256" key="9">
    <source>
        <dbReference type="ARBA" id="ARBA00023303"/>
    </source>
</evidence>
<feature type="repeat" description="ANK" evidence="10">
    <location>
        <begin position="197"/>
        <end position="229"/>
    </location>
</feature>
<dbReference type="GO" id="GO:0005886">
    <property type="term" value="C:plasma membrane"/>
    <property type="evidence" value="ECO:0007669"/>
    <property type="project" value="UniProtKB-SubCell"/>
</dbReference>
<proteinExistence type="predicted"/>
<dbReference type="PROSITE" id="PS50297">
    <property type="entry name" value="ANK_REP_REGION"/>
    <property type="match status" value="3"/>
</dbReference>
<feature type="transmembrane region" description="Helical" evidence="12">
    <location>
        <begin position="505"/>
        <end position="523"/>
    </location>
</feature>
<dbReference type="InterPro" id="IPR024862">
    <property type="entry name" value="TRPV"/>
</dbReference>
<dbReference type="AlphaFoldDB" id="A0A0N4UP80"/>
<feature type="transmembrane region" description="Helical" evidence="12">
    <location>
        <begin position="657"/>
        <end position="677"/>
    </location>
</feature>
<dbReference type="EMBL" id="UYYG01000126">
    <property type="protein sequence ID" value="VDN53393.1"/>
    <property type="molecule type" value="Genomic_DNA"/>
</dbReference>
<dbReference type="STRING" id="318479.A0A0N4UP80"/>
<name>A0A0N4UP80_DRAME</name>
<dbReference type="InterPro" id="IPR036770">
    <property type="entry name" value="Ankyrin_rpt-contain_sf"/>
</dbReference>